<dbReference type="CDD" id="cd00077">
    <property type="entry name" value="HDc"/>
    <property type="match status" value="1"/>
</dbReference>
<dbReference type="InterPro" id="IPR003607">
    <property type="entry name" value="HD/PDEase_dom"/>
</dbReference>
<reference evidence="2" key="2">
    <citation type="journal article" date="2021" name="PeerJ">
        <title>Extensive microbial diversity within the chicken gut microbiome revealed by metagenomics and culture.</title>
        <authorList>
            <person name="Gilroy R."/>
            <person name="Ravi A."/>
            <person name="Getino M."/>
            <person name="Pursley I."/>
            <person name="Horton D.L."/>
            <person name="Alikhan N.F."/>
            <person name="Baker D."/>
            <person name="Gharbi K."/>
            <person name="Hall N."/>
            <person name="Watson M."/>
            <person name="Adriaenssens E.M."/>
            <person name="Foster-Nyarko E."/>
            <person name="Jarju S."/>
            <person name="Secka A."/>
            <person name="Antonio M."/>
            <person name="Oren A."/>
            <person name="Chaudhuri R.R."/>
            <person name="La Ragione R."/>
            <person name="Hildebrand F."/>
            <person name="Pallen M.J."/>
        </authorList>
    </citation>
    <scope>NUCLEOTIDE SEQUENCE</scope>
    <source>
        <strain evidence="2">F6-4510</strain>
    </source>
</reference>
<evidence type="ECO:0000259" key="1">
    <source>
        <dbReference type="Pfam" id="PF01966"/>
    </source>
</evidence>
<gene>
    <name evidence="2" type="ORF">IAC55_08305</name>
</gene>
<evidence type="ECO:0000313" key="3">
    <source>
        <dbReference type="Proteomes" id="UP000823611"/>
    </source>
</evidence>
<dbReference type="InterPro" id="IPR006674">
    <property type="entry name" value="HD_domain"/>
</dbReference>
<dbReference type="Gene3D" id="1.10.3210.10">
    <property type="entry name" value="Hypothetical protein af1432"/>
    <property type="match status" value="1"/>
</dbReference>
<accession>A0A9D9H4A2</accession>
<dbReference type="AlphaFoldDB" id="A0A9D9H4A2"/>
<proteinExistence type="predicted"/>
<dbReference type="EMBL" id="JADIMX010000162">
    <property type="protein sequence ID" value="MBO8435304.1"/>
    <property type="molecule type" value="Genomic_DNA"/>
</dbReference>
<evidence type="ECO:0000313" key="2">
    <source>
        <dbReference type="EMBL" id="MBO8435304.1"/>
    </source>
</evidence>
<dbReference type="Proteomes" id="UP000823611">
    <property type="component" value="Unassembled WGS sequence"/>
</dbReference>
<organism evidence="2 3">
    <name type="scientific">Candidatus Fimicola merdigallinarum</name>
    <dbReference type="NCBI Taxonomy" id="2840819"/>
    <lineage>
        <taxon>Bacteria</taxon>
        <taxon>Bacillati</taxon>
        <taxon>Bacillota</taxon>
        <taxon>Clostridia</taxon>
        <taxon>Lachnospirales</taxon>
        <taxon>Lachnospiraceae</taxon>
        <taxon>Lachnospiraceae incertae sedis</taxon>
        <taxon>Candidatus Fimicola</taxon>
    </lineage>
</organism>
<protein>
    <submittedName>
        <fullName evidence="2">HD domain-containing protein</fullName>
    </submittedName>
</protein>
<comment type="caution">
    <text evidence="2">The sequence shown here is derived from an EMBL/GenBank/DDBJ whole genome shotgun (WGS) entry which is preliminary data.</text>
</comment>
<name>A0A9D9H4A2_9FIRM</name>
<feature type="domain" description="HD" evidence="1">
    <location>
        <begin position="23"/>
        <end position="113"/>
    </location>
</feature>
<dbReference type="SUPFAM" id="SSF109604">
    <property type="entry name" value="HD-domain/PDEase-like"/>
    <property type="match status" value="1"/>
</dbReference>
<reference evidence="2" key="1">
    <citation type="submission" date="2020-10" db="EMBL/GenBank/DDBJ databases">
        <authorList>
            <person name="Gilroy R."/>
        </authorList>
    </citation>
    <scope>NUCLEOTIDE SEQUENCE</scope>
    <source>
        <strain evidence="2">F6-4510</strain>
    </source>
</reference>
<dbReference type="Pfam" id="PF01966">
    <property type="entry name" value="HD"/>
    <property type="match status" value="1"/>
</dbReference>
<sequence length="164" mass="19053">MDRETKLLFNALMYEDGHKRRTQHILKVYALSKVIGENIGLTERELDILKASAILHDIAIKYCKEKYNGDCSQENQIKEVPKMVREFMESVGYPNDYIEEAIYLVKNHHCYTIEFSPMLQALIEADLIINFYESSKDKESIESYSNLFKSDAGKSMLENIKNTL</sequence>